<gene>
    <name evidence="1" type="primary">LOC107832344</name>
</gene>
<name>A0A1S4DQF0_TOBAC</name>
<dbReference type="KEGG" id="nta:107832344"/>
<dbReference type="PANTHER" id="PTHR23227">
    <property type="entry name" value="BUCENTAUR RELATED"/>
    <property type="match status" value="1"/>
</dbReference>
<dbReference type="RefSeq" id="XP_016515653.1">
    <property type="nucleotide sequence ID" value="XM_016660167.1"/>
</dbReference>
<dbReference type="PANTHER" id="PTHR23227:SF67">
    <property type="entry name" value="CRANIOFACIAL DEVELOPMENT PROTEIN 2-LIKE"/>
    <property type="match status" value="1"/>
</dbReference>
<evidence type="ECO:0008006" key="2">
    <source>
        <dbReference type="Google" id="ProtNLM"/>
    </source>
</evidence>
<evidence type="ECO:0000313" key="1">
    <source>
        <dbReference type="RefSeq" id="XP_016515653.1"/>
    </source>
</evidence>
<dbReference type="InterPro" id="IPR036691">
    <property type="entry name" value="Endo/exonu/phosph_ase_sf"/>
</dbReference>
<dbReference type="AlphaFoldDB" id="A0A1S4DQF0"/>
<sequence length="136" mass="15129">MVVEECTLNVVSFYALHAGMDEEVKRCFWEGLVEIVRNVLPAERLFIGGDFNGHIGSAAGVYGKVHDDFGFGDMIGGGTSLLNFTKDFELVIAKSSFMKREEHLVTFQSTVVKTQIDYLLLRRCGRVVQGFQGYPG</sequence>
<dbReference type="SUPFAM" id="SSF56219">
    <property type="entry name" value="DNase I-like"/>
    <property type="match status" value="1"/>
</dbReference>
<dbReference type="STRING" id="4097.A0A1S4DQF0"/>
<dbReference type="OrthoDB" id="1902296at2759"/>
<accession>A0A1S4DQF0</accession>
<dbReference type="PaxDb" id="4097-A0A1S4DQF0"/>
<protein>
    <recommendedName>
        <fullName evidence="2">Craniofacial development protein 2-like</fullName>
    </recommendedName>
</protein>
<organism evidence="1">
    <name type="scientific">Nicotiana tabacum</name>
    <name type="common">Common tobacco</name>
    <dbReference type="NCBI Taxonomy" id="4097"/>
    <lineage>
        <taxon>Eukaryota</taxon>
        <taxon>Viridiplantae</taxon>
        <taxon>Streptophyta</taxon>
        <taxon>Embryophyta</taxon>
        <taxon>Tracheophyta</taxon>
        <taxon>Spermatophyta</taxon>
        <taxon>Magnoliopsida</taxon>
        <taxon>eudicotyledons</taxon>
        <taxon>Gunneridae</taxon>
        <taxon>Pentapetalae</taxon>
        <taxon>asterids</taxon>
        <taxon>lamiids</taxon>
        <taxon>Solanales</taxon>
        <taxon>Solanaceae</taxon>
        <taxon>Nicotianoideae</taxon>
        <taxon>Nicotianeae</taxon>
        <taxon>Nicotiana</taxon>
    </lineage>
</organism>
<dbReference type="Gene3D" id="3.60.10.10">
    <property type="entry name" value="Endonuclease/exonuclease/phosphatase"/>
    <property type="match status" value="1"/>
</dbReference>
<reference evidence="1" key="1">
    <citation type="submission" date="2025-08" db="UniProtKB">
        <authorList>
            <consortium name="RefSeq"/>
        </authorList>
    </citation>
    <scope>IDENTIFICATION</scope>
</reference>
<proteinExistence type="predicted"/>
<dbReference type="InterPro" id="IPR027124">
    <property type="entry name" value="Swc5/CFDP1/2"/>
</dbReference>